<name>A0A0P6XVR9_9CHLR</name>
<dbReference type="Gene3D" id="3.90.550.10">
    <property type="entry name" value="Spore Coat Polysaccharide Biosynthesis Protein SpsA, Chain A"/>
    <property type="match status" value="1"/>
</dbReference>
<feature type="transmembrane region" description="Helical" evidence="1">
    <location>
        <begin position="248"/>
        <end position="267"/>
    </location>
</feature>
<keyword evidence="1" id="KW-0812">Transmembrane</keyword>
<comment type="caution">
    <text evidence="3">The sequence shown here is derived from an EMBL/GenBank/DDBJ whole genome shotgun (WGS) entry which is preliminary data.</text>
</comment>
<evidence type="ECO:0000313" key="4">
    <source>
        <dbReference type="Proteomes" id="UP000050430"/>
    </source>
</evidence>
<keyword evidence="1" id="KW-0472">Membrane</keyword>
<organism evidence="3 4">
    <name type="scientific">Leptolinea tardivitalis</name>
    <dbReference type="NCBI Taxonomy" id="229920"/>
    <lineage>
        <taxon>Bacteria</taxon>
        <taxon>Bacillati</taxon>
        <taxon>Chloroflexota</taxon>
        <taxon>Anaerolineae</taxon>
        <taxon>Anaerolineales</taxon>
        <taxon>Anaerolineaceae</taxon>
        <taxon>Leptolinea</taxon>
    </lineage>
</organism>
<dbReference type="Pfam" id="PF00535">
    <property type="entry name" value="Glycos_transf_2"/>
    <property type="match status" value="1"/>
</dbReference>
<dbReference type="RefSeq" id="WP_062421893.1">
    <property type="nucleotide sequence ID" value="NZ_BBYA01000009.1"/>
</dbReference>
<dbReference type="STRING" id="229920.ADM99_04440"/>
<dbReference type="EMBL" id="LGCK01000006">
    <property type="protein sequence ID" value="KPL73447.1"/>
    <property type="molecule type" value="Genomic_DNA"/>
</dbReference>
<dbReference type="SUPFAM" id="SSF53448">
    <property type="entry name" value="Nucleotide-diphospho-sugar transferases"/>
    <property type="match status" value="1"/>
</dbReference>
<protein>
    <recommendedName>
        <fullName evidence="2">Glycosyltransferase 2-like domain-containing protein</fullName>
    </recommendedName>
</protein>
<dbReference type="InterPro" id="IPR029044">
    <property type="entry name" value="Nucleotide-diphossugar_trans"/>
</dbReference>
<dbReference type="AlphaFoldDB" id="A0A0P6XVR9"/>
<evidence type="ECO:0000256" key="1">
    <source>
        <dbReference type="SAM" id="Phobius"/>
    </source>
</evidence>
<dbReference type="OrthoDB" id="1493960at2"/>
<sequence>MKIDIIICSNRSSDTIKACLNRLLNILPEEVSIIVVLPINHPFLSNINIYHPRIRFIGALRENISYQRNLGLSNSTAEIIGFLDDDTILQKDHVKKIIDIFSTSNSIIGIGGRVVNYQKTPTILHIYRKFFGLSISTKDGTSNQLKSGFFNFPDVSIYPKEVQALWGCCMWWRRDYIIDCRFNEQLSAFQDIEFSYQVNYKGKLILIEDAEFIHLRMKENRSEINRLFSQVSAAKKIALSNKSIKFSYLYWCWSILGLIFLFFIYMISQNSSLFAAEYSEISILDG</sequence>
<feature type="domain" description="Glycosyltransferase 2-like" evidence="2">
    <location>
        <begin position="5"/>
        <end position="164"/>
    </location>
</feature>
<evidence type="ECO:0000259" key="2">
    <source>
        <dbReference type="Pfam" id="PF00535"/>
    </source>
</evidence>
<keyword evidence="1" id="KW-1133">Transmembrane helix</keyword>
<reference evidence="3 4" key="1">
    <citation type="submission" date="2015-07" db="EMBL/GenBank/DDBJ databases">
        <title>Genome sequence of Leptolinea tardivitalis DSM 16556.</title>
        <authorList>
            <person name="Hemp J."/>
            <person name="Ward L.M."/>
            <person name="Pace L.A."/>
            <person name="Fischer W.W."/>
        </authorList>
    </citation>
    <scope>NUCLEOTIDE SEQUENCE [LARGE SCALE GENOMIC DNA]</scope>
    <source>
        <strain evidence="3 4">YMTK-2</strain>
    </source>
</reference>
<gene>
    <name evidence="3" type="ORF">ADM99_04440</name>
</gene>
<dbReference type="Proteomes" id="UP000050430">
    <property type="component" value="Unassembled WGS sequence"/>
</dbReference>
<accession>A0A0P6XVR9</accession>
<dbReference type="InterPro" id="IPR001173">
    <property type="entry name" value="Glyco_trans_2-like"/>
</dbReference>
<keyword evidence="4" id="KW-1185">Reference proteome</keyword>
<evidence type="ECO:0000313" key="3">
    <source>
        <dbReference type="EMBL" id="KPL73447.1"/>
    </source>
</evidence>
<dbReference type="CDD" id="cd00761">
    <property type="entry name" value="Glyco_tranf_GTA_type"/>
    <property type="match status" value="1"/>
</dbReference>
<proteinExistence type="predicted"/>